<accession>A0A3L8DN30</accession>
<comment type="caution">
    <text evidence="1">The sequence shown here is derived from an EMBL/GenBank/DDBJ whole genome shotgun (WGS) entry which is preliminary data.</text>
</comment>
<feature type="non-terminal residue" evidence="1">
    <location>
        <position position="1"/>
    </location>
</feature>
<proteinExistence type="predicted"/>
<dbReference type="AlphaFoldDB" id="A0A3L8DN30"/>
<dbReference type="EMBL" id="QOIP01000006">
    <property type="protein sequence ID" value="RLU21602.1"/>
    <property type="molecule type" value="Genomic_DNA"/>
</dbReference>
<reference evidence="1 2" key="1">
    <citation type="journal article" date="2018" name="Genome Res.">
        <title>The genomic architecture and molecular evolution of ant odorant receptors.</title>
        <authorList>
            <person name="McKenzie S.K."/>
            <person name="Kronauer D.J.C."/>
        </authorList>
    </citation>
    <scope>NUCLEOTIDE SEQUENCE [LARGE SCALE GENOMIC DNA]</scope>
    <source>
        <strain evidence="1">Clonal line C1</strain>
    </source>
</reference>
<gene>
    <name evidence="1" type="ORF">DMN91_005975</name>
</gene>
<protein>
    <submittedName>
        <fullName evidence="1">Uncharacterized protein</fullName>
    </submittedName>
</protein>
<evidence type="ECO:0000313" key="2">
    <source>
        <dbReference type="Proteomes" id="UP000279307"/>
    </source>
</evidence>
<name>A0A3L8DN30_OOCBI</name>
<organism evidence="1 2">
    <name type="scientific">Ooceraea biroi</name>
    <name type="common">Clonal raider ant</name>
    <name type="synonym">Cerapachys biroi</name>
    <dbReference type="NCBI Taxonomy" id="2015173"/>
    <lineage>
        <taxon>Eukaryota</taxon>
        <taxon>Metazoa</taxon>
        <taxon>Ecdysozoa</taxon>
        <taxon>Arthropoda</taxon>
        <taxon>Hexapoda</taxon>
        <taxon>Insecta</taxon>
        <taxon>Pterygota</taxon>
        <taxon>Neoptera</taxon>
        <taxon>Endopterygota</taxon>
        <taxon>Hymenoptera</taxon>
        <taxon>Apocrita</taxon>
        <taxon>Aculeata</taxon>
        <taxon>Formicoidea</taxon>
        <taxon>Formicidae</taxon>
        <taxon>Dorylinae</taxon>
        <taxon>Ooceraea</taxon>
    </lineage>
</organism>
<sequence>DQSISHVGLRLGTIIYPIVE</sequence>
<dbReference type="Proteomes" id="UP000279307">
    <property type="component" value="Chromosome 6"/>
</dbReference>
<evidence type="ECO:0000313" key="1">
    <source>
        <dbReference type="EMBL" id="RLU21602.1"/>
    </source>
</evidence>